<evidence type="ECO:0000313" key="3">
    <source>
        <dbReference type="Proteomes" id="UP000663870"/>
    </source>
</evidence>
<evidence type="ECO:0000313" key="1">
    <source>
        <dbReference type="EMBL" id="CAF1340560.1"/>
    </source>
</evidence>
<dbReference type="Proteomes" id="UP000663854">
    <property type="component" value="Unassembled WGS sequence"/>
</dbReference>
<accession>A0A816AE32</accession>
<organism evidence="2 3">
    <name type="scientific">Rotaria sordida</name>
    <dbReference type="NCBI Taxonomy" id="392033"/>
    <lineage>
        <taxon>Eukaryota</taxon>
        <taxon>Metazoa</taxon>
        <taxon>Spiralia</taxon>
        <taxon>Gnathifera</taxon>
        <taxon>Rotifera</taxon>
        <taxon>Eurotatoria</taxon>
        <taxon>Bdelloidea</taxon>
        <taxon>Philodinida</taxon>
        <taxon>Philodinidae</taxon>
        <taxon>Rotaria</taxon>
    </lineage>
</organism>
<proteinExistence type="predicted"/>
<dbReference type="EMBL" id="CAJNOL010004896">
    <property type="protein sequence ID" value="CAF1596493.1"/>
    <property type="molecule type" value="Genomic_DNA"/>
</dbReference>
<comment type="caution">
    <text evidence="2">The sequence shown here is derived from an EMBL/GenBank/DDBJ whole genome shotgun (WGS) entry which is preliminary data.</text>
</comment>
<name>A0A816AE32_9BILA</name>
<evidence type="ECO:0000313" key="2">
    <source>
        <dbReference type="EMBL" id="CAF1596493.1"/>
    </source>
</evidence>
<keyword evidence="3" id="KW-1185">Reference proteome</keyword>
<dbReference type="EMBL" id="CAJNOH010003553">
    <property type="protein sequence ID" value="CAF1340560.1"/>
    <property type="molecule type" value="Genomic_DNA"/>
</dbReference>
<gene>
    <name evidence="2" type="ORF">JXQ802_LOCUS47804</name>
    <name evidence="1" type="ORF">PYM288_LOCUS31870</name>
</gene>
<dbReference type="AlphaFoldDB" id="A0A816AE32"/>
<sequence length="380" mass="44285">MLFQTTKIYIHFNLRKRFKNEEININKNEIEDEHFDDILESIYIEKLLSILSICHSSLDSLLSIPLNSSTKISCCINNINKSIFSSFIHTTIHLNINDLISVDDSIYYCLSSFISQPNYLILIIFNNLLIYSNYLSNQTQIPSIQRIYDQRQSLNNTMDIGSINLLSQCQMTCSNPNATSPEILIQSNNNLQTTITLLSRRLRSPPWSYTYLPNEQRSTLINGHYFIPSSYLLNTQGQQIINLSLTKPIDIVKQFRIHFYKPIDHDRIGLQQIYIYGYYAYDQQMIIEQTSHPYQTLISTVYGKQILNNKNNLNTTIITTLNDDDNIKLMYTSIKSSTTNINIIDNSHQISMILSDKYRSFNHYLQLIHLCLKKKFINIK</sequence>
<protein>
    <submittedName>
        <fullName evidence="2">Uncharacterized protein</fullName>
    </submittedName>
</protein>
<dbReference type="Proteomes" id="UP000663870">
    <property type="component" value="Unassembled WGS sequence"/>
</dbReference>
<reference evidence="2" key="1">
    <citation type="submission" date="2021-02" db="EMBL/GenBank/DDBJ databases">
        <authorList>
            <person name="Nowell W R."/>
        </authorList>
    </citation>
    <scope>NUCLEOTIDE SEQUENCE</scope>
</reference>